<dbReference type="Proteomes" id="UP000287247">
    <property type="component" value="Unassembled WGS sequence"/>
</dbReference>
<evidence type="ECO:0008006" key="3">
    <source>
        <dbReference type="Google" id="ProtNLM"/>
    </source>
</evidence>
<dbReference type="Gene3D" id="1.20.1220.20">
    <property type="entry name" value="Uncharcterised protein PF01724"/>
    <property type="match status" value="1"/>
</dbReference>
<dbReference type="InterPro" id="IPR002636">
    <property type="entry name" value="DUF29"/>
</dbReference>
<organism evidence="1 2">
    <name type="scientific">Aphanothece sacrum FPU1</name>
    <dbReference type="NCBI Taxonomy" id="1920663"/>
    <lineage>
        <taxon>Bacteria</taxon>
        <taxon>Bacillati</taxon>
        <taxon>Cyanobacteriota</taxon>
        <taxon>Cyanophyceae</taxon>
        <taxon>Oscillatoriophycideae</taxon>
        <taxon>Chroococcales</taxon>
        <taxon>Aphanothecaceae</taxon>
        <taxon>Aphanothece</taxon>
    </lineage>
</organism>
<protein>
    <recommendedName>
        <fullName evidence="3">DUF29 domain-containing protein</fullName>
    </recommendedName>
</protein>
<sequence>MKTDIKIPLPDIYNTDFVLWIDETVKQLKNKDLVNLDWEHLIEEIEALGSEQRRKVRSYLKQLFIHLLLYRYWISEKERCERGWQDEIENFRDELEDLLESKTLYNYCLQEWDNMYVKARLRVIQKTGLEPSIFPIDCPFTLEQILDFDFLP</sequence>
<dbReference type="OrthoDB" id="5769308at2"/>
<dbReference type="EMBL" id="BDQK01000001">
    <property type="protein sequence ID" value="GBF78907.1"/>
    <property type="molecule type" value="Genomic_DNA"/>
</dbReference>
<accession>A0A401ICB7</accession>
<dbReference type="Pfam" id="PF01724">
    <property type="entry name" value="DUF29"/>
    <property type="match status" value="1"/>
</dbReference>
<keyword evidence="2" id="KW-1185">Reference proteome</keyword>
<dbReference type="PANTHER" id="PTHR34235">
    <property type="entry name" value="SLR1203 PROTEIN-RELATED"/>
    <property type="match status" value="1"/>
</dbReference>
<name>A0A401ICB7_APHSA</name>
<evidence type="ECO:0000313" key="2">
    <source>
        <dbReference type="Proteomes" id="UP000287247"/>
    </source>
</evidence>
<gene>
    <name evidence="1" type="ORF">AsFPU1_0298</name>
</gene>
<reference evidence="2" key="1">
    <citation type="submission" date="2017-05" db="EMBL/GenBank/DDBJ databases">
        <title>Physiological properties and genetic analysis related to exopolysaccharide production of fresh-water unicellular cyanobacterium Aphanothece sacrum, Suizenji Nori, that has been cultured as a food source in Japan.</title>
        <authorList>
            <person name="Kanesaki Y."/>
            <person name="Yoshikawa S."/>
            <person name="Ohki K."/>
        </authorList>
    </citation>
    <scope>NUCLEOTIDE SEQUENCE [LARGE SCALE GENOMIC DNA]</scope>
    <source>
        <strain evidence="2">FPU1</strain>
    </source>
</reference>
<evidence type="ECO:0000313" key="1">
    <source>
        <dbReference type="EMBL" id="GBF78907.1"/>
    </source>
</evidence>
<comment type="caution">
    <text evidence="1">The sequence shown here is derived from an EMBL/GenBank/DDBJ whole genome shotgun (WGS) entry which is preliminary data.</text>
</comment>
<proteinExistence type="predicted"/>
<dbReference type="AlphaFoldDB" id="A0A401ICB7"/>
<dbReference type="PANTHER" id="PTHR34235:SF3">
    <property type="entry name" value="SLR1203 PROTEIN"/>
    <property type="match status" value="1"/>
</dbReference>